<keyword evidence="3" id="KW-1185">Reference proteome</keyword>
<reference evidence="2" key="1">
    <citation type="submission" date="2021-06" db="EMBL/GenBank/DDBJ databases">
        <authorList>
            <person name="Kallberg Y."/>
            <person name="Tangrot J."/>
            <person name="Rosling A."/>
        </authorList>
    </citation>
    <scope>NUCLEOTIDE SEQUENCE</scope>
    <source>
        <strain evidence="2">CL551</strain>
    </source>
</reference>
<proteinExistence type="predicted"/>
<gene>
    <name evidence="2" type="ORF">AMORRO_LOCUS10520</name>
</gene>
<evidence type="ECO:0000313" key="2">
    <source>
        <dbReference type="EMBL" id="CAG8663764.1"/>
    </source>
</evidence>
<dbReference type="EMBL" id="CAJVPV010011720">
    <property type="protein sequence ID" value="CAG8663764.1"/>
    <property type="molecule type" value="Genomic_DNA"/>
</dbReference>
<dbReference type="Proteomes" id="UP000789342">
    <property type="component" value="Unassembled WGS sequence"/>
</dbReference>
<protein>
    <submittedName>
        <fullName evidence="2">10630_t:CDS:1</fullName>
    </submittedName>
</protein>
<evidence type="ECO:0000313" key="3">
    <source>
        <dbReference type="Proteomes" id="UP000789342"/>
    </source>
</evidence>
<comment type="caution">
    <text evidence="2">The sequence shown here is derived from an EMBL/GenBank/DDBJ whole genome shotgun (WGS) entry which is preliminary data.</text>
</comment>
<feature type="non-terminal residue" evidence="2">
    <location>
        <position position="1"/>
    </location>
</feature>
<dbReference type="AlphaFoldDB" id="A0A9N9E7V9"/>
<dbReference type="OrthoDB" id="2381955at2759"/>
<evidence type="ECO:0000256" key="1">
    <source>
        <dbReference type="SAM" id="MobiDB-lite"/>
    </source>
</evidence>
<feature type="compositionally biased region" description="Polar residues" evidence="1">
    <location>
        <begin position="79"/>
        <end position="96"/>
    </location>
</feature>
<accession>A0A9N9E7V9</accession>
<feature type="non-terminal residue" evidence="2">
    <location>
        <position position="500"/>
    </location>
</feature>
<name>A0A9N9E7V9_9GLOM</name>
<sequence length="500" mass="57635">KVKSLPEVDICEEIDRDSDPSEVKIQAEQHNEVLRTSVVRDQVVRTTLTRQLEKFKDDHVQLSARKRCNSNDFEEGFSTPPNKIRTSNRMSPNESPLTIRDSKIMLEAFDENFASDLKEKAQLSTTPFLPKKRARNTQQEAEKDVTDEDLANSVIDASSTFGKVKFPSYYSKLKSIWNNQDATNYHIIDLGDKDTSHMVHDLLDENELKSLFKRLVLDDEDIWDEVARSDLVDENNEETRNMEGDDKKFNKSIVKMEEIVHQLDCLPEKYHYLSNTFPMSAQYYDQSKMPDMFIVKSVSSHLDTITKMNGAMKNTPERTWTTHRSISTKIDVQENGFKADGVLEFFERPMQIPLFLLEVSEGPNNPDPDKINEDRQKLMNEERDCLAQGFGDNVEIGQMIFIGPGLYLFSPFTIPALVIPTSTDNLEHVPRLIRTLLCLRYNVLKEVRMFEKFKKEGQRRIAKPKTKYPTGVTPERPKTVTFADVKIIETANHCAREPEI</sequence>
<feature type="region of interest" description="Disordered" evidence="1">
    <location>
        <begin position="71"/>
        <end position="96"/>
    </location>
</feature>
<organism evidence="2 3">
    <name type="scientific">Acaulospora morrowiae</name>
    <dbReference type="NCBI Taxonomy" id="94023"/>
    <lineage>
        <taxon>Eukaryota</taxon>
        <taxon>Fungi</taxon>
        <taxon>Fungi incertae sedis</taxon>
        <taxon>Mucoromycota</taxon>
        <taxon>Glomeromycotina</taxon>
        <taxon>Glomeromycetes</taxon>
        <taxon>Diversisporales</taxon>
        <taxon>Acaulosporaceae</taxon>
        <taxon>Acaulospora</taxon>
    </lineage>
</organism>